<comment type="caution">
    <text evidence="1">The sequence shown here is derived from an EMBL/GenBank/DDBJ whole genome shotgun (WGS) entry which is preliminary data.</text>
</comment>
<dbReference type="EMBL" id="JH711579">
    <property type="protein sequence ID" value="EIW80600.1"/>
    <property type="molecule type" value="Genomic_DNA"/>
</dbReference>
<protein>
    <submittedName>
        <fullName evidence="1">Uncharacterized protein</fullName>
    </submittedName>
</protein>
<evidence type="ECO:0000313" key="1">
    <source>
        <dbReference type="EMBL" id="EIW80600.1"/>
    </source>
</evidence>
<dbReference type="AlphaFoldDB" id="A0A5M3MNJ7"/>
<reference evidence="2" key="1">
    <citation type="journal article" date="2012" name="Science">
        <title>The Paleozoic origin of enzymatic lignin decomposition reconstructed from 31 fungal genomes.</title>
        <authorList>
            <person name="Floudas D."/>
            <person name="Binder M."/>
            <person name="Riley R."/>
            <person name="Barry K."/>
            <person name="Blanchette R.A."/>
            <person name="Henrissat B."/>
            <person name="Martinez A.T."/>
            <person name="Otillar R."/>
            <person name="Spatafora J.W."/>
            <person name="Yadav J.S."/>
            <person name="Aerts A."/>
            <person name="Benoit I."/>
            <person name="Boyd A."/>
            <person name="Carlson A."/>
            <person name="Copeland A."/>
            <person name="Coutinho P.M."/>
            <person name="de Vries R.P."/>
            <person name="Ferreira P."/>
            <person name="Findley K."/>
            <person name="Foster B."/>
            <person name="Gaskell J."/>
            <person name="Glotzer D."/>
            <person name="Gorecki P."/>
            <person name="Heitman J."/>
            <person name="Hesse C."/>
            <person name="Hori C."/>
            <person name="Igarashi K."/>
            <person name="Jurgens J.A."/>
            <person name="Kallen N."/>
            <person name="Kersten P."/>
            <person name="Kohler A."/>
            <person name="Kuees U."/>
            <person name="Kumar T.K.A."/>
            <person name="Kuo A."/>
            <person name="LaButti K."/>
            <person name="Larrondo L.F."/>
            <person name="Lindquist E."/>
            <person name="Ling A."/>
            <person name="Lombard V."/>
            <person name="Lucas S."/>
            <person name="Lundell T."/>
            <person name="Martin R."/>
            <person name="McLaughlin D.J."/>
            <person name="Morgenstern I."/>
            <person name="Morin E."/>
            <person name="Murat C."/>
            <person name="Nagy L.G."/>
            <person name="Nolan M."/>
            <person name="Ohm R.A."/>
            <person name="Patyshakuliyeva A."/>
            <person name="Rokas A."/>
            <person name="Ruiz-Duenas F.J."/>
            <person name="Sabat G."/>
            <person name="Salamov A."/>
            <person name="Samejima M."/>
            <person name="Schmutz J."/>
            <person name="Slot J.C."/>
            <person name="St John F."/>
            <person name="Stenlid J."/>
            <person name="Sun H."/>
            <person name="Sun S."/>
            <person name="Syed K."/>
            <person name="Tsang A."/>
            <person name="Wiebenga A."/>
            <person name="Young D."/>
            <person name="Pisabarro A."/>
            <person name="Eastwood D.C."/>
            <person name="Martin F."/>
            <person name="Cullen D."/>
            <person name="Grigoriev I.V."/>
            <person name="Hibbett D.S."/>
        </authorList>
    </citation>
    <scope>NUCLEOTIDE SEQUENCE [LARGE SCALE GENOMIC DNA]</scope>
    <source>
        <strain evidence="2">RWD-64-598 SS2</strain>
    </source>
</reference>
<dbReference type="OrthoDB" id="2692094at2759"/>
<dbReference type="Proteomes" id="UP000053558">
    <property type="component" value="Unassembled WGS sequence"/>
</dbReference>
<dbReference type="RefSeq" id="XP_007768979.1">
    <property type="nucleotide sequence ID" value="XM_007770789.1"/>
</dbReference>
<feature type="non-terminal residue" evidence="1">
    <location>
        <position position="152"/>
    </location>
</feature>
<evidence type="ECO:0000313" key="2">
    <source>
        <dbReference type="Proteomes" id="UP000053558"/>
    </source>
</evidence>
<proteinExistence type="predicted"/>
<dbReference type="OMA" id="QTHANIM"/>
<dbReference type="GeneID" id="19206898"/>
<name>A0A5M3MNJ7_CONPW</name>
<sequence length="152" mass="17906">ESEDIEYSDEQLDSLVIGDNKVYEHKTLHAHYTTYDLRRESDTINPRSRADIMVLSQDKPDEEDAHPYWYARVLYIFHVNVRFRGEAPSKSRRLDVLLVRWLQRDPRFPCGFEARRLPRISFYPLGTSSCWDFIDPATVVRAAHFLPVSQYG</sequence>
<feature type="non-terminal residue" evidence="1">
    <location>
        <position position="1"/>
    </location>
</feature>
<accession>A0A5M3MNJ7</accession>
<organism evidence="1 2">
    <name type="scientific">Coniophora puteana (strain RWD-64-598)</name>
    <name type="common">Brown rot fungus</name>
    <dbReference type="NCBI Taxonomy" id="741705"/>
    <lineage>
        <taxon>Eukaryota</taxon>
        <taxon>Fungi</taxon>
        <taxon>Dikarya</taxon>
        <taxon>Basidiomycota</taxon>
        <taxon>Agaricomycotina</taxon>
        <taxon>Agaricomycetes</taxon>
        <taxon>Agaricomycetidae</taxon>
        <taxon>Boletales</taxon>
        <taxon>Coniophorineae</taxon>
        <taxon>Coniophoraceae</taxon>
        <taxon>Coniophora</taxon>
    </lineage>
</organism>
<gene>
    <name evidence="1" type="ORF">CONPUDRAFT_41266</name>
</gene>
<dbReference type="KEGG" id="cput:CONPUDRAFT_41266"/>
<keyword evidence="2" id="KW-1185">Reference proteome</keyword>